<keyword evidence="11" id="KW-1185">Reference proteome</keyword>
<feature type="transmembrane region" description="Helical" evidence="9">
    <location>
        <begin position="560"/>
        <end position="584"/>
    </location>
</feature>
<comment type="similarity">
    <text evidence="2">Belongs to the V-ATPase 116 kDa subunit family.</text>
</comment>
<dbReference type="InterPro" id="IPR002490">
    <property type="entry name" value="V-ATPase_116kDa_su"/>
</dbReference>
<evidence type="ECO:0000256" key="6">
    <source>
        <dbReference type="ARBA" id="ARBA00023065"/>
    </source>
</evidence>
<keyword evidence="8" id="KW-0175">Coiled coil</keyword>
<name>A0ABV8CUS4_9STRE</name>
<proteinExistence type="inferred from homology"/>
<dbReference type="Pfam" id="PF01496">
    <property type="entry name" value="V_ATPase_I"/>
    <property type="match status" value="1"/>
</dbReference>
<feature type="transmembrane region" description="Helical" evidence="9">
    <location>
        <begin position="489"/>
        <end position="511"/>
    </location>
</feature>
<feature type="coiled-coil region" evidence="8">
    <location>
        <begin position="115"/>
        <end position="145"/>
    </location>
</feature>
<comment type="caution">
    <text evidence="10">The sequence shown here is derived from an EMBL/GenBank/DDBJ whole genome shotgun (WGS) entry which is preliminary data.</text>
</comment>
<evidence type="ECO:0000256" key="7">
    <source>
        <dbReference type="ARBA" id="ARBA00023136"/>
    </source>
</evidence>
<dbReference type="EMBL" id="JBHRZV010000029">
    <property type="protein sequence ID" value="MFC3927797.1"/>
    <property type="molecule type" value="Genomic_DNA"/>
</dbReference>
<evidence type="ECO:0000256" key="2">
    <source>
        <dbReference type="ARBA" id="ARBA00009904"/>
    </source>
</evidence>
<evidence type="ECO:0000256" key="8">
    <source>
        <dbReference type="SAM" id="Coils"/>
    </source>
</evidence>
<keyword evidence="5 9" id="KW-1133">Transmembrane helix</keyword>
<keyword evidence="4 9" id="KW-0812">Transmembrane</keyword>
<evidence type="ECO:0000256" key="9">
    <source>
        <dbReference type="SAM" id="Phobius"/>
    </source>
</evidence>
<feature type="transmembrane region" description="Helical" evidence="9">
    <location>
        <begin position="410"/>
        <end position="427"/>
    </location>
</feature>
<gene>
    <name evidence="10" type="ORF">ACFORF_04110</name>
</gene>
<feature type="transmembrane region" description="Helical" evidence="9">
    <location>
        <begin position="372"/>
        <end position="398"/>
    </location>
</feature>
<dbReference type="PANTHER" id="PTHR11629:SF63">
    <property type="entry name" value="V-TYPE PROTON ATPASE SUBUNIT A"/>
    <property type="match status" value="1"/>
</dbReference>
<dbReference type="RefSeq" id="WP_380425758.1">
    <property type="nucleotide sequence ID" value="NZ_JBHRZV010000029.1"/>
</dbReference>
<protein>
    <submittedName>
        <fullName evidence="10">V-type ATP synthase subunit I</fullName>
    </submittedName>
</protein>
<feature type="transmembrane region" description="Helical" evidence="9">
    <location>
        <begin position="590"/>
        <end position="610"/>
    </location>
</feature>
<evidence type="ECO:0000256" key="5">
    <source>
        <dbReference type="ARBA" id="ARBA00022989"/>
    </source>
</evidence>
<dbReference type="Proteomes" id="UP001595807">
    <property type="component" value="Unassembled WGS sequence"/>
</dbReference>
<evidence type="ECO:0000256" key="3">
    <source>
        <dbReference type="ARBA" id="ARBA00022448"/>
    </source>
</evidence>
<accession>A0ABV8CUS4</accession>
<sequence>MAISRMQKVSLVFPKAQLDTILQFLQAQQGVQVRDLEELPDWQVALGNQEVQSLAGQADLGSLQTYHQELELAIQKLSAHQPKQGMLASMRQAKPELDLASLEDFGQNGQGQAILEKVQGQLRRLQELEDQIDKTRAKVSALEKWQSLTTTPKALKGFSHLRALIGTVPNSEDDSDYRGIQADPALQLEKVFHSETEHGLIVFTANRDLDLPTYLADAYAFKVFDYDKDILPSEQLAIWTEQKEADLQEKEVILAYLQEAKPDLEDLQRQLDYSLSLQARQESKAKLASTENLTALEGWMEADQVERLKVGIQSKFGQAVYLSAQDVDETDWDNVPIKLKNNKFVEPFETVTEMYALPKYYEKDPTPILAPLYFVFFGMMVADIGYGVVVFLATWAALKFLHLDKGMTRFMKFFNLLGISTTLWGLIYGSFFGFELPVKLISTTTDVMTILVMSVAFGFITLLIGLFLGGQQKLKMKDYASAYNDGFAWCMILLGVLLLVLGMFIPGFAILKTIGSWLAIINAVGIVVVSVISSKSLAGLGSGLYNLYNASGYVGDLVSFTRLMALGLSGASIGSAFNLIVTLIPPMPRIVVGTVLFIILHLVNLFLSLLSGYVHGARLIFVELFGKFYEGGGKAFQPLKPAETYVNIKKETHLEEK</sequence>
<comment type="subcellular location">
    <subcellularLocation>
        <location evidence="1">Membrane</location>
        <topology evidence="1">Multi-pass membrane protein</topology>
    </subcellularLocation>
</comment>
<feature type="transmembrane region" description="Helical" evidence="9">
    <location>
        <begin position="517"/>
        <end position="548"/>
    </location>
</feature>
<dbReference type="PANTHER" id="PTHR11629">
    <property type="entry name" value="VACUOLAR PROTON ATPASES"/>
    <property type="match status" value="1"/>
</dbReference>
<evidence type="ECO:0000256" key="1">
    <source>
        <dbReference type="ARBA" id="ARBA00004141"/>
    </source>
</evidence>
<keyword evidence="6" id="KW-0406">Ion transport</keyword>
<evidence type="ECO:0000313" key="10">
    <source>
        <dbReference type="EMBL" id="MFC3927797.1"/>
    </source>
</evidence>
<reference evidence="11" key="1">
    <citation type="journal article" date="2019" name="Int. J. Syst. Evol. Microbiol.">
        <title>The Global Catalogue of Microorganisms (GCM) 10K type strain sequencing project: providing services to taxonomists for standard genome sequencing and annotation.</title>
        <authorList>
            <consortium name="The Broad Institute Genomics Platform"/>
            <consortium name="The Broad Institute Genome Sequencing Center for Infectious Disease"/>
            <person name="Wu L."/>
            <person name="Ma J."/>
        </authorList>
    </citation>
    <scope>NUCLEOTIDE SEQUENCE [LARGE SCALE GENOMIC DNA]</scope>
    <source>
        <strain evidence="11">CCUG 67170</strain>
    </source>
</reference>
<evidence type="ECO:0000313" key="11">
    <source>
        <dbReference type="Proteomes" id="UP001595807"/>
    </source>
</evidence>
<keyword evidence="7 9" id="KW-0472">Membrane</keyword>
<keyword evidence="3" id="KW-0813">Transport</keyword>
<evidence type="ECO:0000256" key="4">
    <source>
        <dbReference type="ARBA" id="ARBA00022692"/>
    </source>
</evidence>
<feature type="transmembrane region" description="Helical" evidence="9">
    <location>
        <begin position="447"/>
        <end position="468"/>
    </location>
</feature>
<organism evidence="10 11">
    <name type="scientific">Streptococcus caprae</name>
    <dbReference type="NCBI Taxonomy" id="1640501"/>
    <lineage>
        <taxon>Bacteria</taxon>
        <taxon>Bacillati</taxon>
        <taxon>Bacillota</taxon>
        <taxon>Bacilli</taxon>
        <taxon>Lactobacillales</taxon>
        <taxon>Streptococcaceae</taxon>
        <taxon>Streptococcus</taxon>
    </lineage>
</organism>